<protein>
    <submittedName>
        <fullName evidence="2">ABC transporter permease</fullName>
    </submittedName>
</protein>
<dbReference type="EMBL" id="WNUR01000836">
    <property type="protein sequence ID" value="MDZ7543119.1"/>
    <property type="molecule type" value="Genomic_DNA"/>
</dbReference>
<keyword evidence="1" id="KW-0812">Transmembrane</keyword>
<keyword evidence="1" id="KW-0472">Membrane</keyword>
<name>A0AAW9K5X8_CLOPF</name>
<keyword evidence="1" id="KW-1133">Transmembrane helix</keyword>
<dbReference type="Proteomes" id="UP001288944">
    <property type="component" value="Unassembled WGS sequence"/>
</dbReference>
<evidence type="ECO:0000256" key="1">
    <source>
        <dbReference type="SAM" id="Phobius"/>
    </source>
</evidence>
<proteinExistence type="predicted"/>
<evidence type="ECO:0000313" key="3">
    <source>
        <dbReference type="Proteomes" id="UP001288944"/>
    </source>
</evidence>
<sequence length="65" mass="7782">MRALKKIGVFIKGFIILNVLWYIFSMVMNSRIVPKPHEIYSYIPELFKEKFYTHILESLYRVSIG</sequence>
<dbReference type="AlphaFoldDB" id="A0AAW9K5X8"/>
<comment type="caution">
    <text evidence="2">The sequence shown here is derived from an EMBL/GenBank/DDBJ whole genome shotgun (WGS) entry which is preliminary data.</text>
</comment>
<accession>A0AAW9K5X8</accession>
<feature type="non-terminal residue" evidence="2">
    <location>
        <position position="65"/>
    </location>
</feature>
<feature type="transmembrane region" description="Helical" evidence="1">
    <location>
        <begin position="7"/>
        <end position="24"/>
    </location>
</feature>
<evidence type="ECO:0000313" key="2">
    <source>
        <dbReference type="EMBL" id="MDZ7543119.1"/>
    </source>
</evidence>
<reference evidence="2" key="1">
    <citation type="submission" date="2019-11" db="EMBL/GenBank/DDBJ databases">
        <title>Characterization of Clostridium perfringens isolates from swine manure treated agricultural soils.</title>
        <authorList>
            <person name="Wushke S.T."/>
        </authorList>
    </citation>
    <scope>NUCLEOTIDE SEQUENCE</scope>
    <source>
        <strain evidence="2">X62</strain>
    </source>
</reference>
<organism evidence="2 3">
    <name type="scientific">Clostridium perfringens</name>
    <dbReference type="NCBI Taxonomy" id="1502"/>
    <lineage>
        <taxon>Bacteria</taxon>
        <taxon>Bacillati</taxon>
        <taxon>Bacillota</taxon>
        <taxon>Clostridia</taxon>
        <taxon>Eubacteriales</taxon>
        <taxon>Clostridiaceae</taxon>
        <taxon>Clostridium</taxon>
    </lineage>
</organism>
<gene>
    <name evidence="2" type="ORF">GNF83_18455</name>
</gene>